<comment type="similarity">
    <text evidence="1">Belongs to the LysR transcriptional regulatory family.</text>
</comment>
<reference evidence="6 7" key="1">
    <citation type="submission" date="2023-07" db="EMBL/GenBank/DDBJ databases">
        <title>Genomic Encyclopedia of Type Strains, Phase IV (KMG-IV): sequencing the most valuable type-strain genomes for metagenomic binning, comparative biology and taxonomic classification.</title>
        <authorList>
            <person name="Goeker M."/>
        </authorList>
    </citation>
    <scope>NUCLEOTIDE SEQUENCE [LARGE SCALE GENOMIC DNA]</scope>
    <source>
        <strain evidence="6 7">DSM 18695</strain>
    </source>
</reference>
<dbReference type="CDD" id="cd05466">
    <property type="entry name" value="PBP2_LTTR_substrate"/>
    <property type="match status" value="1"/>
</dbReference>
<dbReference type="InterPro" id="IPR005119">
    <property type="entry name" value="LysR_subst-bd"/>
</dbReference>
<dbReference type="SUPFAM" id="SSF53850">
    <property type="entry name" value="Periplasmic binding protein-like II"/>
    <property type="match status" value="1"/>
</dbReference>
<dbReference type="PRINTS" id="PR00039">
    <property type="entry name" value="HTHLYSR"/>
</dbReference>
<feature type="domain" description="HTH lysR-type" evidence="5">
    <location>
        <begin position="1"/>
        <end position="58"/>
    </location>
</feature>
<dbReference type="EMBL" id="JAUSVS010000014">
    <property type="protein sequence ID" value="MDQ0466730.1"/>
    <property type="molecule type" value="Genomic_DNA"/>
</dbReference>
<evidence type="ECO:0000256" key="1">
    <source>
        <dbReference type="ARBA" id="ARBA00009437"/>
    </source>
</evidence>
<protein>
    <submittedName>
        <fullName evidence="6">DNA-binding transcriptional LysR family regulator</fullName>
    </submittedName>
</protein>
<dbReference type="Gene3D" id="3.40.190.290">
    <property type="match status" value="1"/>
</dbReference>
<proteinExistence type="inferred from homology"/>
<keyword evidence="3 6" id="KW-0238">DNA-binding</keyword>
<dbReference type="RefSeq" id="WP_307352872.1">
    <property type="nucleotide sequence ID" value="NZ_JAUSVS010000014.1"/>
</dbReference>
<evidence type="ECO:0000256" key="3">
    <source>
        <dbReference type="ARBA" id="ARBA00023125"/>
    </source>
</evidence>
<evidence type="ECO:0000256" key="4">
    <source>
        <dbReference type="ARBA" id="ARBA00023163"/>
    </source>
</evidence>
<dbReference type="Proteomes" id="UP001228905">
    <property type="component" value="Unassembled WGS sequence"/>
</dbReference>
<dbReference type="PANTHER" id="PTHR30419:SF30">
    <property type="entry name" value="LYSR FAMILY TRANSCRIPTIONAL REGULATOR"/>
    <property type="match status" value="1"/>
</dbReference>
<sequence length="289" mass="30412">MDLRQLRYFLAVADRGSFTRAAAALHVSQPALSLAIGKLEEDLGTRLFDRGDRFVRATEAGERLIGHARGLLEAADRARASVAPAASPVSIVRLGAPALLASAWLPGALAAFLEARPDVRLQVTVAGARIVEAQVAAGELDLGLISEYQPSSQVEVTPLFQAGLGACVAEGHPLAGKASVTWPQFLAQPLVLFPRGYYQRDLTEAQAARRRASLDVVAETDAIPLLKAILRLGRAAGLLMPMAVSPGEGLAVIPFDTPALLRISACRRKGEGRAAVEDLLAHLVASAPG</sequence>
<name>A0ABU0IXL3_9CAUL</name>
<evidence type="ECO:0000256" key="2">
    <source>
        <dbReference type="ARBA" id="ARBA00023015"/>
    </source>
</evidence>
<dbReference type="Gene3D" id="1.10.10.10">
    <property type="entry name" value="Winged helix-like DNA-binding domain superfamily/Winged helix DNA-binding domain"/>
    <property type="match status" value="1"/>
</dbReference>
<comment type="caution">
    <text evidence="6">The sequence shown here is derived from an EMBL/GenBank/DDBJ whole genome shotgun (WGS) entry which is preliminary data.</text>
</comment>
<keyword evidence="4" id="KW-0804">Transcription</keyword>
<evidence type="ECO:0000313" key="7">
    <source>
        <dbReference type="Proteomes" id="UP001228905"/>
    </source>
</evidence>
<keyword evidence="7" id="KW-1185">Reference proteome</keyword>
<dbReference type="InterPro" id="IPR036390">
    <property type="entry name" value="WH_DNA-bd_sf"/>
</dbReference>
<evidence type="ECO:0000313" key="6">
    <source>
        <dbReference type="EMBL" id="MDQ0466730.1"/>
    </source>
</evidence>
<dbReference type="PANTHER" id="PTHR30419">
    <property type="entry name" value="HTH-TYPE TRANSCRIPTIONAL REGULATOR YBHD"/>
    <property type="match status" value="1"/>
</dbReference>
<dbReference type="InterPro" id="IPR050950">
    <property type="entry name" value="HTH-type_LysR_regulators"/>
</dbReference>
<dbReference type="GO" id="GO:0003677">
    <property type="term" value="F:DNA binding"/>
    <property type="evidence" value="ECO:0007669"/>
    <property type="project" value="UniProtKB-KW"/>
</dbReference>
<dbReference type="Pfam" id="PF00126">
    <property type="entry name" value="HTH_1"/>
    <property type="match status" value="1"/>
</dbReference>
<organism evidence="6 7">
    <name type="scientific">Caulobacter ginsengisoli</name>
    <dbReference type="NCBI Taxonomy" id="400775"/>
    <lineage>
        <taxon>Bacteria</taxon>
        <taxon>Pseudomonadati</taxon>
        <taxon>Pseudomonadota</taxon>
        <taxon>Alphaproteobacteria</taxon>
        <taxon>Caulobacterales</taxon>
        <taxon>Caulobacteraceae</taxon>
        <taxon>Caulobacter</taxon>
    </lineage>
</organism>
<accession>A0ABU0IXL3</accession>
<dbReference type="PROSITE" id="PS50931">
    <property type="entry name" value="HTH_LYSR"/>
    <property type="match status" value="1"/>
</dbReference>
<dbReference type="InterPro" id="IPR036388">
    <property type="entry name" value="WH-like_DNA-bd_sf"/>
</dbReference>
<dbReference type="InterPro" id="IPR000847">
    <property type="entry name" value="LysR_HTH_N"/>
</dbReference>
<evidence type="ECO:0000259" key="5">
    <source>
        <dbReference type="PROSITE" id="PS50931"/>
    </source>
</evidence>
<keyword evidence="2" id="KW-0805">Transcription regulation</keyword>
<dbReference type="Pfam" id="PF03466">
    <property type="entry name" value="LysR_substrate"/>
    <property type="match status" value="1"/>
</dbReference>
<gene>
    <name evidence="6" type="ORF">QO010_004526</name>
</gene>
<dbReference type="SUPFAM" id="SSF46785">
    <property type="entry name" value="Winged helix' DNA-binding domain"/>
    <property type="match status" value="1"/>
</dbReference>